<feature type="domain" description="2EXR" evidence="1">
    <location>
        <begin position="18"/>
        <end position="118"/>
    </location>
</feature>
<dbReference type="Pfam" id="PF20150">
    <property type="entry name" value="2EXR"/>
    <property type="match status" value="1"/>
</dbReference>
<dbReference type="EMBL" id="CP075864">
    <property type="protein sequence ID" value="QYS93163.1"/>
    <property type="molecule type" value="Genomic_DNA"/>
</dbReference>
<keyword evidence="3" id="KW-1185">Reference proteome</keyword>
<evidence type="ECO:0000313" key="2">
    <source>
        <dbReference type="EMBL" id="QYS93163.1"/>
    </source>
</evidence>
<organism evidence="2 3">
    <name type="scientific">Trichoderma simmonsii</name>
    <dbReference type="NCBI Taxonomy" id="1491479"/>
    <lineage>
        <taxon>Eukaryota</taxon>
        <taxon>Fungi</taxon>
        <taxon>Dikarya</taxon>
        <taxon>Ascomycota</taxon>
        <taxon>Pezizomycotina</taxon>
        <taxon>Sordariomycetes</taxon>
        <taxon>Hypocreomycetidae</taxon>
        <taxon>Hypocreales</taxon>
        <taxon>Hypocreaceae</taxon>
        <taxon>Trichoderma</taxon>
    </lineage>
</organism>
<accession>A0A8G0L227</accession>
<gene>
    <name evidence="2" type="ORF">H0G86_000550</name>
</gene>
<evidence type="ECO:0000259" key="1">
    <source>
        <dbReference type="Pfam" id="PF20150"/>
    </source>
</evidence>
<dbReference type="PANTHER" id="PTHR35910:SF6">
    <property type="entry name" value="2EXR DOMAIN-CONTAINING PROTEIN"/>
    <property type="match status" value="1"/>
</dbReference>
<dbReference type="AlphaFoldDB" id="A0A8G0L227"/>
<evidence type="ECO:0000313" key="3">
    <source>
        <dbReference type="Proteomes" id="UP000826661"/>
    </source>
</evidence>
<proteinExistence type="predicted"/>
<dbReference type="PANTHER" id="PTHR35910">
    <property type="entry name" value="2EXR DOMAIN-CONTAINING PROTEIN"/>
    <property type="match status" value="1"/>
</dbReference>
<protein>
    <recommendedName>
        <fullName evidence="1">2EXR domain-containing protein</fullName>
    </recommendedName>
</protein>
<dbReference type="Proteomes" id="UP000826661">
    <property type="component" value="Chromosome I"/>
</dbReference>
<sequence>MNIQLSKPTSAMTTLTEFTCFPKLPAELRIEIWKRVPQPERIVGWVPCGNCRNICRRKSKSREEQDGKPLARQRCMDSNHPNWLVKYVVHPRKDAIFAPLHACHESREFWKAQFYTPPRHMIVNEEGFDIPVQFNVPFLSYEHDIFTMFGAWSSTTIFDMETPMDAQIEPFIGLDRARIEHGGYSEILDLFFPASTLFEVNELPALKRLSLITMGPQPQDDEDQEDGVLMQMHACVAERYDCQIIDIVNPEVGENSTILNECRPRRKPIHWYTKERQFDDYYNYWKAWLWHVVEGQAHFLIKSNRVSWSLIVNFALAENPEWNGPPSPEDCPLYPDQCSGPTGHRKCVIGHWRPKFELSCKYLCEERWVKFLRDDLDVKIEGWKQPIDRAAKEKEDGRIRNFINATYPNFWKWWQGDVE</sequence>
<reference evidence="2 3" key="1">
    <citation type="journal article" date="2021" name="BMC Genomics">
        <title>Telomere-to-telomere genome assembly of asparaginase-producing Trichoderma simmonsii.</title>
        <authorList>
            <person name="Chung D."/>
            <person name="Kwon Y.M."/>
            <person name="Yang Y."/>
        </authorList>
    </citation>
    <scope>NUCLEOTIDE SEQUENCE [LARGE SCALE GENOMIC DNA]</scope>
    <source>
        <strain evidence="2 3">GH-Sj1</strain>
    </source>
</reference>
<dbReference type="InterPro" id="IPR045518">
    <property type="entry name" value="2EXR"/>
</dbReference>
<name>A0A8G0L227_9HYPO</name>